<accession>A0ABU3S3R7</accession>
<dbReference type="Proteomes" id="UP001254257">
    <property type="component" value="Unassembled WGS sequence"/>
</dbReference>
<dbReference type="Gene3D" id="3.90.190.10">
    <property type="entry name" value="Protein tyrosine phosphatase superfamily"/>
    <property type="match status" value="1"/>
</dbReference>
<protein>
    <submittedName>
        <fullName evidence="2">Protein-tyrosine phosphatase family protein</fullName>
    </submittedName>
</protein>
<evidence type="ECO:0000313" key="3">
    <source>
        <dbReference type="Proteomes" id="UP001254257"/>
    </source>
</evidence>
<name>A0ABU3S3R7_9HYPH</name>
<sequence>MPTLHVSSLSKLNETVAAVGASHVVTLINAATVVETPPGIAADRHLMLAMSDITAEMDGHVIPASEHVERLLGFVRDWDRQNPIVVHCWAGISRSTAGAYISVCALRPERDEGEIAERLRILSPSATPNARLVALADEILGRGGRMRAAIERIGRGADAFEGKPFRFDLD</sequence>
<evidence type="ECO:0000259" key="1">
    <source>
        <dbReference type="PROSITE" id="PS50056"/>
    </source>
</evidence>
<dbReference type="InterPro" id="IPR000387">
    <property type="entry name" value="Tyr_Pase_dom"/>
</dbReference>
<gene>
    <name evidence="2" type="ORF">RKE40_06040</name>
</gene>
<organism evidence="2 3">
    <name type="scientific">Bosea rubneri</name>
    <dbReference type="NCBI Taxonomy" id="3075434"/>
    <lineage>
        <taxon>Bacteria</taxon>
        <taxon>Pseudomonadati</taxon>
        <taxon>Pseudomonadota</taxon>
        <taxon>Alphaproteobacteria</taxon>
        <taxon>Hyphomicrobiales</taxon>
        <taxon>Boseaceae</taxon>
        <taxon>Bosea</taxon>
    </lineage>
</organism>
<dbReference type="InterPro" id="IPR016130">
    <property type="entry name" value="Tyr_Pase_AS"/>
</dbReference>
<dbReference type="PROSITE" id="PS50056">
    <property type="entry name" value="TYR_PHOSPHATASE_2"/>
    <property type="match status" value="1"/>
</dbReference>
<dbReference type="RefSeq" id="WP_316017334.1">
    <property type="nucleotide sequence ID" value="NZ_JAWDID010000006.1"/>
</dbReference>
<keyword evidence="3" id="KW-1185">Reference proteome</keyword>
<evidence type="ECO:0000313" key="2">
    <source>
        <dbReference type="EMBL" id="MDU0339429.1"/>
    </source>
</evidence>
<comment type="caution">
    <text evidence="2">The sequence shown here is derived from an EMBL/GenBank/DDBJ whole genome shotgun (WGS) entry which is preliminary data.</text>
</comment>
<reference evidence="2 3" key="1">
    <citation type="submission" date="2023-09" db="EMBL/GenBank/DDBJ databases">
        <title>Whole genome shotgun sequencing (WGS) of Bosea sp. ZW T0_25, isolated from stored onions (Allium cepa).</title>
        <authorList>
            <person name="Stoll D.A."/>
            <person name="Huch M."/>
        </authorList>
    </citation>
    <scope>NUCLEOTIDE SEQUENCE [LARGE SCALE GENOMIC DNA]</scope>
    <source>
        <strain evidence="2 3">ZW T0_25</strain>
    </source>
</reference>
<proteinExistence type="predicted"/>
<dbReference type="InterPro" id="IPR029021">
    <property type="entry name" value="Prot-tyrosine_phosphatase-like"/>
</dbReference>
<dbReference type="Pfam" id="PF00102">
    <property type="entry name" value="Y_phosphatase"/>
    <property type="match status" value="1"/>
</dbReference>
<dbReference type="EMBL" id="JAWDID010000006">
    <property type="protein sequence ID" value="MDU0339429.1"/>
    <property type="molecule type" value="Genomic_DNA"/>
</dbReference>
<dbReference type="SUPFAM" id="SSF52799">
    <property type="entry name" value="(Phosphotyrosine protein) phosphatases II"/>
    <property type="match status" value="1"/>
</dbReference>
<feature type="domain" description="Tyrosine specific protein phosphatases" evidence="1">
    <location>
        <begin position="69"/>
        <end position="120"/>
    </location>
</feature>
<dbReference type="InterPro" id="IPR000242">
    <property type="entry name" value="PTP_cat"/>
</dbReference>
<dbReference type="PROSITE" id="PS00383">
    <property type="entry name" value="TYR_PHOSPHATASE_1"/>
    <property type="match status" value="1"/>
</dbReference>